<evidence type="ECO:0008006" key="4">
    <source>
        <dbReference type="Google" id="ProtNLM"/>
    </source>
</evidence>
<keyword evidence="1" id="KW-1133">Transmembrane helix</keyword>
<evidence type="ECO:0000313" key="2">
    <source>
        <dbReference type="EMBL" id="VEL28583.1"/>
    </source>
</evidence>
<feature type="non-terminal residue" evidence="2">
    <location>
        <position position="1"/>
    </location>
</feature>
<dbReference type="OrthoDB" id="10252139at2759"/>
<sequence>FCGLWTSPIALCPIVFAPIQIVQLFSADLLRDQIRWKDTLAELRFALADLSSRYGYPASHMAPWRAHLDRQLYKALEAQFRLGLESLSEQMSELQVVAVYQQGRLGFRPPLEEVSRRFCMGQWFIFLLDIIINSMLPH</sequence>
<evidence type="ECO:0000256" key="1">
    <source>
        <dbReference type="SAM" id="Phobius"/>
    </source>
</evidence>
<evidence type="ECO:0000313" key="3">
    <source>
        <dbReference type="Proteomes" id="UP000784294"/>
    </source>
</evidence>
<keyword evidence="3" id="KW-1185">Reference proteome</keyword>
<comment type="caution">
    <text evidence="2">The sequence shown here is derived from an EMBL/GenBank/DDBJ whole genome shotgun (WGS) entry which is preliminary data.</text>
</comment>
<keyword evidence="1" id="KW-0472">Membrane</keyword>
<organism evidence="2 3">
    <name type="scientific">Protopolystoma xenopodis</name>
    <dbReference type="NCBI Taxonomy" id="117903"/>
    <lineage>
        <taxon>Eukaryota</taxon>
        <taxon>Metazoa</taxon>
        <taxon>Spiralia</taxon>
        <taxon>Lophotrochozoa</taxon>
        <taxon>Platyhelminthes</taxon>
        <taxon>Monogenea</taxon>
        <taxon>Polyopisthocotylea</taxon>
        <taxon>Polystomatidea</taxon>
        <taxon>Polystomatidae</taxon>
        <taxon>Protopolystoma</taxon>
    </lineage>
</organism>
<name>A0A3S5AYL2_9PLAT</name>
<protein>
    <recommendedName>
        <fullName evidence="4">Dynein heavy chain tail domain-containing protein</fullName>
    </recommendedName>
</protein>
<dbReference type="Proteomes" id="UP000784294">
    <property type="component" value="Unassembled WGS sequence"/>
</dbReference>
<gene>
    <name evidence="2" type="ORF">PXEA_LOCUS22023</name>
</gene>
<proteinExistence type="predicted"/>
<reference evidence="2" key="1">
    <citation type="submission" date="2018-11" db="EMBL/GenBank/DDBJ databases">
        <authorList>
            <consortium name="Pathogen Informatics"/>
        </authorList>
    </citation>
    <scope>NUCLEOTIDE SEQUENCE</scope>
</reference>
<dbReference type="EMBL" id="CAAALY010096153">
    <property type="protein sequence ID" value="VEL28583.1"/>
    <property type="molecule type" value="Genomic_DNA"/>
</dbReference>
<keyword evidence="1" id="KW-0812">Transmembrane</keyword>
<dbReference type="AlphaFoldDB" id="A0A3S5AYL2"/>
<feature type="transmembrane region" description="Helical" evidence="1">
    <location>
        <begin position="6"/>
        <end position="27"/>
    </location>
</feature>
<accession>A0A3S5AYL2</accession>